<gene>
    <name evidence="1" type="ORF">GMARGA_LOCUS44557</name>
</gene>
<proteinExistence type="predicted"/>
<dbReference type="Proteomes" id="UP000789901">
    <property type="component" value="Unassembled WGS sequence"/>
</dbReference>
<accession>A0ABN7XKB5</accession>
<sequence length="43" mass="5217">FMFHKKRKKSNTKARGDYLPTDQKIDKIIDFCIPEIHIRPQKM</sequence>
<dbReference type="EMBL" id="CAJVQB010152569">
    <property type="protein sequence ID" value="CAG8855736.1"/>
    <property type="molecule type" value="Genomic_DNA"/>
</dbReference>
<protein>
    <submittedName>
        <fullName evidence="1">43162_t:CDS:1</fullName>
    </submittedName>
</protein>
<comment type="caution">
    <text evidence="1">The sequence shown here is derived from an EMBL/GenBank/DDBJ whole genome shotgun (WGS) entry which is preliminary data.</text>
</comment>
<evidence type="ECO:0000313" key="2">
    <source>
        <dbReference type="Proteomes" id="UP000789901"/>
    </source>
</evidence>
<feature type="non-terminal residue" evidence="1">
    <location>
        <position position="43"/>
    </location>
</feature>
<organism evidence="1 2">
    <name type="scientific">Gigaspora margarita</name>
    <dbReference type="NCBI Taxonomy" id="4874"/>
    <lineage>
        <taxon>Eukaryota</taxon>
        <taxon>Fungi</taxon>
        <taxon>Fungi incertae sedis</taxon>
        <taxon>Mucoromycota</taxon>
        <taxon>Glomeromycotina</taxon>
        <taxon>Glomeromycetes</taxon>
        <taxon>Diversisporales</taxon>
        <taxon>Gigasporaceae</taxon>
        <taxon>Gigaspora</taxon>
    </lineage>
</organism>
<reference evidence="1 2" key="1">
    <citation type="submission" date="2021-06" db="EMBL/GenBank/DDBJ databases">
        <authorList>
            <person name="Kallberg Y."/>
            <person name="Tangrot J."/>
            <person name="Rosling A."/>
        </authorList>
    </citation>
    <scope>NUCLEOTIDE SEQUENCE [LARGE SCALE GENOMIC DNA]</scope>
    <source>
        <strain evidence="1 2">120-4 pot B 10/14</strain>
    </source>
</reference>
<keyword evidence="2" id="KW-1185">Reference proteome</keyword>
<name>A0ABN7XKB5_GIGMA</name>
<evidence type="ECO:0000313" key="1">
    <source>
        <dbReference type="EMBL" id="CAG8855736.1"/>
    </source>
</evidence>
<feature type="non-terminal residue" evidence="1">
    <location>
        <position position="1"/>
    </location>
</feature>